<dbReference type="Proteomes" id="UP000231896">
    <property type="component" value="Chromosome"/>
</dbReference>
<dbReference type="STRING" id="1408435.GCA_000685885_01078"/>
<dbReference type="EMBL" id="CP024964">
    <property type="protein sequence ID" value="ATZ18298.1"/>
    <property type="molecule type" value="Genomic_DNA"/>
</dbReference>
<protein>
    <submittedName>
        <fullName evidence="1">Uncharacterized protein</fullName>
    </submittedName>
</protein>
<dbReference type="KEGG" id="eml:EMELA_v1c08110"/>
<sequence length="115" mass="12893">MKKILLSLTSLSIIGLTTSHVISCNQEGKYMIQIRNLDRKTGQPIPNGIVLWEGDKRTIKRYAVDKSPDGDAQVKMEVEGQEAAVRISAQGNKEQYTKYLTDLIGFPPEPWWGTS</sequence>
<accession>A0A2K8NYM6</accession>
<keyword evidence="2" id="KW-1185">Reference proteome</keyword>
<proteinExistence type="predicted"/>
<dbReference type="RefSeq" id="WP_028124392.1">
    <property type="nucleotide sequence ID" value="NZ_CP024964.1"/>
</dbReference>
<dbReference type="AlphaFoldDB" id="A0A2K8NYM6"/>
<gene>
    <name evidence="1" type="ORF">EMELA_v1c08110</name>
</gene>
<reference evidence="1 2" key="1">
    <citation type="submission" date="2017-11" db="EMBL/GenBank/DDBJ databases">
        <title>Genome sequence of Entomoplasma melaleucae M1 (ATCC 49191).</title>
        <authorList>
            <person name="Lo W.-S."/>
            <person name="Gasparich G.E."/>
            <person name="Kuo C.-H."/>
        </authorList>
    </citation>
    <scope>NUCLEOTIDE SEQUENCE [LARGE SCALE GENOMIC DNA]</scope>
    <source>
        <strain evidence="1 2">M1</strain>
    </source>
</reference>
<name>A0A2K8NYM6_9MOLU</name>
<evidence type="ECO:0000313" key="2">
    <source>
        <dbReference type="Proteomes" id="UP000231896"/>
    </source>
</evidence>
<evidence type="ECO:0000313" key="1">
    <source>
        <dbReference type="EMBL" id="ATZ18298.1"/>
    </source>
</evidence>
<organism evidence="1 2">
    <name type="scientific">Mesoplasma melaleucae</name>
    <dbReference type="NCBI Taxonomy" id="81459"/>
    <lineage>
        <taxon>Bacteria</taxon>
        <taxon>Bacillati</taxon>
        <taxon>Mycoplasmatota</taxon>
        <taxon>Mollicutes</taxon>
        <taxon>Entomoplasmatales</taxon>
        <taxon>Entomoplasmataceae</taxon>
        <taxon>Mesoplasma</taxon>
    </lineage>
</organism>